<feature type="transmembrane region" description="Helical" evidence="1">
    <location>
        <begin position="365"/>
        <end position="382"/>
    </location>
</feature>
<feature type="transmembrane region" description="Helical" evidence="1">
    <location>
        <begin position="177"/>
        <end position="198"/>
    </location>
</feature>
<keyword evidence="1" id="KW-0812">Transmembrane</keyword>
<keyword evidence="1" id="KW-0472">Membrane</keyword>
<sequence length="446" mass="47136">MRRQIVAETGAGTERLSADVVRRDDARSAGRRSQRVRLINVVLLVGGYGLGQGAIFVVQTWLVARGAFELLSSFGTLFSFAMLSIFLIDAGSTTTLARRIAGLADDDASDEEIWPVFWATVVVRGGIALALATGAIVYALGFAADLFSRYYLMSIIPGLAVWTCNAVGMLDGRRLSGVSGITGSLAFATSALALVLAVNMPPPVAGGILGSAFSLGYVLTVAAQWVALKRVGQRIRFRRPGLSGVRQAFLDGAALVSQFVPGQLILRAQLVMSTVYLGAESTALFVYAKQAVVATTMLVGFIMRVDFPGLVQKLKQEESPGLRTLCEAQKLAIATAIFFAAAMFVVGMAAPLIPQDNLARAAELLMAYAPTIVIISMVTIMMQGTAAMGDYVAGAKAIAISTLVGTIASYAAIGWFGIYALLAGEVTGHGLSLALLYVHLRQRKAR</sequence>
<dbReference type="RefSeq" id="WP_188101693.1">
    <property type="nucleotide sequence ID" value="NZ_JAANIH010000023.1"/>
</dbReference>
<evidence type="ECO:0000313" key="3">
    <source>
        <dbReference type="Proteomes" id="UP000639516"/>
    </source>
</evidence>
<dbReference type="Proteomes" id="UP000639516">
    <property type="component" value="Unassembled WGS sequence"/>
</dbReference>
<feature type="transmembrane region" description="Helical" evidence="1">
    <location>
        <begin position="70"/>
        <end position="90"/>
    </location>
</feature>
<feature type="transmembrane region" description="Helical" evidence="1">
    <location>
        <begin position="394"/>
        <end position="413"/>
    </location>
</feature>
<keyword evidence="1" id="KW-1133">Transmembrane helix</keyword>
<feature type="transmembrane region" description="Helical" evidence="1">
    <location>
        <begin position="204"/>
        <end position="227"/>
    </location>
</feature>
<proteinExistence type="predicted"/>
<comment type="caution">
    <text evidence="2">The sequence shown here is derived from an EMBL/GenBank/DDBJ whole genome shotgun (WGS) entry which is preliminary data.</text>
</comment>
<gene>
    <name evidence="2" type="ORF">HA482_21290</name>
</gene>
<accession>A0ABR7U9J1</accession>
<dbReference type="EMBL" id="JAATTO010000030">
    <property type="protein sequence ID" value="MBC9980739.1"/>
    <property type="molecule type" value="Genomic_DNA"/>
</dbReference>
<evidence type="ECO:0000313" key="2">
    <source>
        <dbReference type="EMBL" id="MBC9980739.1"/>
    </source>
</evidence>
<reference evidence="2 3" key="1">
    <citation type="journal article" date="2020" name="Arch. Microbiol.">
        <title>Bradyrhizobium campsiandrae sp. nov., a nitrogen-fixing bacterial strain isolated from a native leguminous tree from the Amazon adapted to flooded conditions.</title>
        <authorList>
            <person name="Cabral Michel D."/>
            <person name="Martins da Costa E."/>
            <person name="Azarias Guimaraes A."/>
            <person name="Soares de Carvalho T."/>
            <person name="Santos de Castro Caputo P."/>
            <person name="Willems A."/>
            <person name="de Souza Moreira F.M."/>
        </authorList>
    </citation>
    <scope>NUCLEOTIDE SEQUENCE [LARGE SCALE GENOMIC DNA]</scope>
    <source>
        <strain evidence="3">INPA 384B</strain>
    </source>
</reference>
<organism evidence="2 3">
    <name type="scientific">Bradyrhizobium campsiandrae</name>
    <dbReference type="NCBI Taxonomy" id="1729892"/>
    <lineage>
        <taxon>Bacteria</taxon>
        <taxon>Pseudomonadati</taxon>
        <taxon>Pseudomonadota</taxon>
        <taxon>Alphaproteobacteria</taxon>
        <taxon>Hyphomicrobiales</taxon>
        <taxon>Nitrobacteraceae</taxon>
        <taxon>Bradyrhizobium</taxon>
    </lineage>
</organism>
<feature type="transmembrane region" description="Helical" evidence="1">
    <location>
        <begin position="286"/>
        <end position="305"/>
    </location>
</feature>
<name>A0ABR7U9J1_9BRAD</name>
<protein>
    <recommendedName>
        <fullName evidence="4">O-antigen/teichoic acid export membrane protein</fullName>
    </recommendedName>
</protein>
<feature type="transmembrane region" description="Helical" evidence="1">
    <location>
        <begin position="331"/>
        <end position="353"/>
    </location>
</feature>
<feature type="transmembrane region" description="Helical" evidence="1">
    <location>
        <begin position="150"/>
        <end position="170"/>
    </location>
</feature>
<feature type="transmembrane region" description="Helical" evidence="1">
    <location>
        <begin position="121"/>
        <end position="144"/>
    </location>
</feature>
<keyword evidence="3" id="KW-1185">Reference proteome</keyword>
<evidence type="ECO:0008006" key="4">
    <source>
        <dbReference type="Google" id="ProtNLM"/>
    </source>
</evidence>
<evidence type="ECO:0000256" key="1">
    <source>
        <dbReference type="SAM" id="Phobius"/>
    </source>
</evidence>
<feature type="transmembrane region" description="Helical" evidence="1">
    <location>
        <begin position="41"/>
        <end position="64"/>
    </location>
</feature>